<gene>
    <name evidence="1" type="ORF">BUZ14_16340</name>
</gene>
<dbReference type="EMBL" id="QYJN01000446">
    <property type="protein sequence ID" value="RIP19048.1"/>
    <property type="molecule type" value="Genomic_DNA"/>
</dbReference>
<protein>
    <submittedName>
        <fullName evidence="1">SDR family oxidoreductase</fullName>
    </submittedName>
</protein>
<dbReference type="InterPro" id="IPR036291">
    <property type="entry name" value="NAD(P)-bd_dom_sf"/>
</dbReference>
<proteinExistence type="predicted"/>
<feature type="non-terminal residue" evidence="1">
    <location>
        <position position="1"/>
    </location>
</feature>
<dbReference type="OrthoDB" id="9803333at2"/>
<evidence type="ECO:0000313" key="2">
    <source>
        <dbReference type="Proteomes" id="UP000265541"/>
    </source>
</evidence>
<organism evidence="1 2">
    <name type="scientific">Staphylococcus gallinarum</name>
    <dbReference type="NCBI Taxonomy" id="1293"/>
    <lineage>
        <taxon>Bacteria</taxon>
        <taxon>Bacillati</taxon>
        <taxon>Bacillota</taxon>
        <taxon>Bacilli</taxon>
        <taxon>Bacillales</taxon>
        <taxon>Staphylococcaceae</taxon>
        <taxon>Staphylococcus</taxon>
    </lineage>
</organism>
<dbReference type="SUPFAM" id="SSF51735">
    <property type="entry name" value="NAD(P)-binding Rossmann-fold domains"/>
    <property type="match status" value="1"/>
</dbReference>
<comment type="caution">
    <text evidence="1">The sequence shown here is derived from an EMBL/GenBank/DDBJ whole genome shotgun (WGS) entry which is preliminary data.</text>
</comment>
<dbReference type="RefSeq" id="WP_119486465.1">
    <property type="nucleotide sequence ID" value="NZ_QYJN01000446.1"/>
</dbReference>
<reference evidence="1 2" key="1">
    <citation type="journal article" date="2016" name="Front. Microbiol.">
        <title>Comprehensive Phylogenetic Analysis of Bovine Non-aureus Staphylococci Species Based on Whole-Genome Sequencing.</title>
        <authorList>
            <person name="Naushad S."/>
            <person name="Barkema H.W."/>
            <person name="Luby C."/>
            <person name="Condas L.A."/>
            <person name="Nobrega D.B."/>
            <person name="Carson D.A."/>
            <person name="De Buck J."/>
        </authorList>
    </citation>
    <scope>NUCLEOTIDE SEQUENCE [LARGE SCALE GENOMIC DNA]</scope>
    <source>
        <strain evidence="1 2">SNUC 4781</strain>
    </source>
</reference>
<dbReference type="Gene3D" id="3.40.50.720">
    <property type="entry name" value="NAD(P)-binding Rossmann-like Domain"/>
    <property type="match status" value="1"/>
</dbReference>
<name>A0A3A0V6N7_STAGA</name>
<dbReference type="AlphaFoldDB" id="A0A3A0V6N7"/>
<dbReference type="InterPro" id="IPR002347">
    <property type="entry name" value="SDR_fam"/>
</dbReference>
<dbReference type="Pfam" id="PF13561">
    <property type="entry name" value="adh_short_C2"/>
    <property type="match status" value="1"/>
</dbReference>
<evidence type="ECO:0000313" key="1">
    <source>
        <dbReference type="EMBL" id="RIP19048.1"/>
    </source>
</evidence>
<dbReference type="Proteomes" id="UP000265541">
    <property type="component" value="Unassembled WGS sequence"/>
</dbReference>
<sequence length="62" mass="6780">DLAKERGVAVEQVLEDVLYPLIPQKRLLDIKDIADYALFLCSDSAKSVTGQAILIDGGYTVQ</sequence>
<accession>A0A3A0V6N7</accession>